<feature type="chain" id="PRO_5039503749" evidence="2">
    <location>
        <begin position="28"/>
        <end position="880"/>
    </location>
</feature>
<evidence type="ECO:0000256" key="2">
    <source>
        <dbReference type="SAM" id="SignalP"/>
    </source>
</evidence>
<organism evidence="4 5">
    <name type="scientific">Ructibacterium gallinarum</name>
    <dbReference type="NCBI Taxonomy" id="2779355"/>
    <lineage>
        <taxon>Bacteria</taxon>
        <taxon>Bacillati</taxon>
        <taxon>Bacillota</taxon>
        <taxon>Clostridia</taxon>
        <taxon>Eubacteriales</taxon>
        <taxon>Oscillospiraceae</taxon>
        <taxon>Ructibacterium</taxon>
    </lineage>
</organism>
<dbReference type="InterPro" id="IPR001119">
    <property type="entry name" value="SLH_dom"/>
</dbReference>
<feature type="signal peptide" evidence="2">
    <location>
        <begin position="1"/>
        <end position="27"/>
    </location>
</feature>
<reference evidence="4" key="1">
    <citation type="submission" date="2020-10" db="EMBL/GenBank/DDBJ databases">
        <title>ChiBAC.</title>
        <authorList>
            <person name="Zenner C."/>
            <person name="Hitch T.C.A."/>
            <person name="Clavel T."/>
        </authorList>
    </citation>
    <scope>NUCLEOTIDE SEQUENCE</scope>
    <source>
        <strain evidence="4">DSM 107454</strain>
    </source>
</reference>
<evidence type="ECO:0000313" key="5">
    <source>
        <dbReference type="Proteomes" id="UP000806542"/>
    </source>
</evidence>
<dbReference type="Proteomes" id="UP000806542">
    <property type="component" value="Unassembled WGS sequence"/>
</dbReference>
<gene>
    <name evidence="4" type="ORF">INF28_01410</name>
</gene>
<protein>
    <submittedName>
        <fullName evidence="4">S-layer homology domain-containing protein</fullName>
    </submittedName>
</protein>
<evidence type="ECO:0000259" key="3">
    <source>
        <dbReference type="PROSITE" id="PS51272"/>
    </source>
</evidence>
<proteinExistence type="predicted"/>
<dbReference type="RefSeq" id="WP_226391691.1">
    <property type="nucleotide sequence ID" value="NZ_JADCKB010000002.1"/>
</dbReference>
<name>A0A9D5LYB8_9FIRM</name>
<dbReference type="EMBL" id="JADCKB010000002">
    <property type="protein sequence ID" value="MBE5039127.1"/>
    <property type="molecule type" value="Genomic_DNA"/>
</dbReference>
<dbReference type="AlphaFoldDB" id="A0A9D5LYB8"/>
<evidence type="ECO:0000313" key="4">
    <source>
        <dbReference type="EMBL" id="MBE5039127.1"/>
    </source>
</evidence>
<evidence type="ECO:0000256" key="1">
    <source>
        <dbReference type="ARBA" id="ARBA00022737"/>
    </source>
</evidence>
<feature type="domain" description="SLH" evidence="3">
    <location>
        <begin position="90"/>
        <end position="151"/>
    </location>
</feature>
<sequence>MMTKNNRKLMALLLAILFTLPGIFATAEEPAAEESAEATAAVSPDSDRDTEIAAVMEYVLGEDFFTEDTVTRAEFTGALMRAFAIQIDGFNSVFADVTEDTPYAAEINAAYAAGIISQAENFEPLAPVQYEHAVKMVIHALGYEAAAASYGGYPEGYIRAARNIDLLNQVPREAGAMSVNSVRSILYNLLTSTIRFTGITEDGYARYEKTEVDYLESLYHLRRTEGVITATQYNSYRPGTSFSEEPSIEIDGIRYASTECSPDLLGRNACVYYDKDTNYAEIIIPVYNREVEVDLEDVSSLDKEGLVCYDSNSGKSRSYQTAGSILIYNGRAVETLDFSSVLENSGSVRLVDNNWDGKYEYVFITCYSYLYVDKVDGWSESISDLHATENSIQANSSETALILLGVDGEKLEFEDVKSGNLFLIERSMDDVLITARLCAGQITGTITQVTGDDEIYIDEEKYVLSSYAKAYYSAQMIPGNEGVFLLGYHNEIVVVNSGGSDMVYGYLIDAAEDGGFSEGIQLKIYTQGGEIKIFHFDKIRLDNGLKKVDGKTVLSALSENNEVKPQLLRYSVNEKGEITHIDLAATDFDFAEQPEDERDSLRRYSFTSNGAAVTSFNYRSGGKSCAPYFNLNDTVVFSVPKDDTVKTAEPDKFLISDAGSLTSNRNYAFEVYDLNEYGTAGAVVLKGEHVTQAKNYMIESVAHGILPDNTEGTIIYTYGSQSYKTFYIPEEIEETLPKELCAGDIIELITDEDNFVQQITVVFDASSGLPVPNTAAGGSVRFEVPSNISYFYGALYAVDSTYAYLSKTADGSGGYLYDFPNLINLKLQTSNMAIINANRNEIRPITIKELKDYKSFGNENYYIVVYLNYQAPNAVYVYER</sequence>
<accession>A0A9D5LYB8</accession>
<comment type="caution">
    <text evidence="4">The sequence shown here is derived from an EMBL/GenBank/DDBJ whole genome shotgun (WGS) entry which is preliminary data.</text>
</comment>
<dbReference type="PROSITE" id="PS51272">
    <property type="entry name" value="SLH"/>
    <property type="match status" value="1"/>
</dbReference>
<keyword evidence="5" id="KW-1185">Reference proteome</keyword>
<keyword evidence="1" id="KW-0677">Repeat</keyword>
<keyword evidence="2" id="KW-0732">Signal</keyword>